<evidence type="ECO:0000313" key="3">
    <source>
        <dbReference type="EMBL" id="KGN30328.1"/>
    </source>
</evidence>
<reference evidence="3 4" key="1">
    <citation type="submission" date="2013-08" db="EMBL/GenBank/DDBJ databases">
        <title>The genome sequence of Knoellia sinensis.</title>
        <authorList>
            <person name="Zhu W."/>
            <person name="Wang G."/>
        </authorList>
    </citation>
    <scope>NUCLEOTIDE SEQUENCE [LARGE SCALE GENOMIC DNA]</scope>
    <source>
        <strain evidence="3 4">KCTC 19936</strain>
    </source>
</reference>
<gene>
    <name evidence="3" type="ORF">N802_09335</name>
</gene>
<protein>
    <submittedName>
        <fullName evidence="3">Uncharacterized protein</fullName>
    </submittedName>
</protein>
<dbReference type="Gene3D" id="2.60.40.10">
    <property type="entry name" value="Immunoglobulins"/>
    <property type="match status" value="2"/>
</dbReference>
<dbReference type="STRING" id="1385520.N802_09335"/>
<accession>A0A0A0IZT8</accession>
<name>A0A0A0IZT8_9MICO</name>
<dbReference type="eggNOG" id="COG3291">
    <property type="taxonomic scope" value="Bacteria"/>
</dbReference>
<comment type="caution">
    <text evidence="3">The sequence shown here is derived from an EMBL/GenBank/DDBJ whole genome shotgun (WGS) entry which is preliminary data.</text>
</comment>
<sequence length="736" mass="75544">MRGAGVHRRPRNRTFAAVIAALFVVSLATSAQGVPIAPTEPDGTLKVRTGRLVEVGPTSSEHGFPTWYRDSNGIRLEPCTTLDDPLCSALPDEVPNPDAPVSFPDNFPGEIFYQLASSTVTGTGVNMTVSMDLEGAWANEVVVDGDQMVFGRVRIRDRVIADGTYRVTHPYGVDQFDAAGEGINFTEDIGTTPGLFGQALTSRIGPFLKWDPEVAPAAPAGYVGDPSVEHRVVGSPYGTNYVSVERRNDDGTWAELARTDLFSVQGRHATNAGVDVQAATYAVGADGKGFVDIYATSDAGQSIEVRDNGLGFIATGLEGDRGVYYGRVAIDQAADGKSVTVANLGDKPVAVKQAALTDVVTITRATYDADTDALTVSASSSDQDTTPGRLTVMGTSLVDGTATITTVAPTATVKVTSDKGGSATAPVTATGAGMQADAPIAAGFASPVDAAPAQRVTLTGTGSTGTITSYAWRQVPASAGGTEVPVTDENRVTLTGSAEAVATFNAPPVAGPLAFELVVTGPAGTSAPVVVTANVVVPDPSEPPPAPTADAGEDQTVPRGATVRLDGAGSTLVDDYAWSQVSGPSVTLAGATTATPSFVFPRMALPTSTTGPNPSYATTNEPVVVRLTITGQGGQQSTDEITVSPAQETLTITTNEFRAGREWRVAGTSNIVAGQRVAVVLGRDLTGQVLGFATVDATGAWSFRGAGSVVPTAGTTTTSVVSAVGGSITGATFRRR</sequence>
<evidence type="ECO:0000313" key="4">
    <source>
        <dbReference type="Proteomes" id="UP000030002"/>
    </source>
</evidence>
<dbReference type="Proteomes" id="UP000030002">
    <property type="component" value="Unassembled WGS sequence"/>
</dbReference>
<keyword evidence="4" id="KW-1185">Reference proteome</keyword>
<proteinExistence type="predicted"/>
<dbReference type="Pfam" id="PF22352">
    <property type="entry name" value="K319L-like_PKD"/>
    <property type="match status" value="1"/>
</dbReference>
<feature type="region of interest" description="Disordered" evidence="1">
    <location>
        <begin position="538"/>
        <end position="558"/>
    </location>
</feature>
<evidence type="ECO:0000256" key="2">
    <source>
        <dbReference type="SAM" id="SignalP"/>
    </source>
</evidence>
<evidence type="ECO:0000256" key="1">
    <source>
        <dbReference type="SAM" id="MobiDB-lite"/>
    </source>
</evidence>
<keyword evidence="2" id="KW-0732">Signal</keyword>
<feature type="chain" id="PRO_5038619606" evidence="2">
    <location>
        <begin position="32"/>
        <end position="736"/>
    </location>
</feature>
<dbReference type="EMBL" id="AVPJ01000020">
    <property type="protein sequence ID" value="KGN30328.1"/>
    <property type="molecule type" value="Genomic_DNA"/>
</dbReference>
<feature type="signal peptide" evidence="2">
    <location>
        <begin position="1"/>
        <end position="31"/>
    </location>
</feature>
<dbReference type="GO" id="GO:0005975">
    <property type="term" value="P:carbohydrate metabolic process"/>
    <property type="evidence" value="ECO:0007669"/>
    <property type="project" value="UniProtKB-ARBA"/>
</dbReference>
<organism evidence="3 4">
    <name type="scientific">Knoellia sinensis KCTC 19936</name>
    <dbReference type="NCBI Taxonomy" id="1385520"/>
    <lineage>
        <taxon>Bacteria</taxon>
        <taxon>Bacillati</taxon>
        <taxon>Actinomycetota</taxon>
        <taxon>Actinomycetes</taxon>
        <taxon>Micrococcales</taxon>
        <taxon>Intrasporangiaceae</taxon>
        <taxon>Knoellia</taxon>
    </lineage>
</organism>
<dbReference type="AlphaFoldDB" id="A0A0A0IZT8"/>
<dbReference type="InterPro" id="IPR013783">
    <property type="entry name" value="Ig-like_fold"/>
</dbReference>